<dbReference type="Proteomes" id="UP000826271">
    <property type="component" value="Unassembled WGS sequence"/>
</dbReference>
<evidence type="ECO:0000313" key="3">
    <source>
        <dbReference type="Proteomes" id="UP000826271"/>
    </source>
</evidence>
<evidence type="ECO:0000256" key="1">
    <source>
        <dbReference type="SAM" id="MobiDB-lite"/>
    </source>
</evidence>
<name>A0AAV6WCF5_9LAMI</name>
<accession>A0AAV6WCF5</accession>
<feature type="compositionally biased region" description="Low complexity" evidence="1">
    <location>
        <begin position="72"/>
        <end position="92"/>
    </location>
</feature>
<dbReference type="GO" id="GO:0010089">
    <property type="term" value="P:xylem development"/>
    <property type="evidence" value="ECO:0007669"/>
    <property type="project" value="InterPro"/>
</dbReference>
<organism evidence="2 3">
    <name type="scientific">Buddleja alternifolia</name>
    <dbReference type="NCBI Taxonomy" id="168488"/>
    <lineage>
        <taxon>Eukaryota</taxon>
        <taxon>Viridiplantae</taxon>
        <taxon>Streptophyta</taxon>
        <taxon>Embryophyta</taxon>
        <taxon>Tracheophyta</taxon>
        <taxon>Spermatophyta</taxon>
        <taxon>Magnoliopsida</taxon>
        <taxon>eudicotyledons</taxon>
        <taxon>Gunneridae</taxon>
        <taxon>Pentapetalae</taxon>
        <taxon>asterids</taxon>
        <taxon>lamiids</taxon>
        <taxon>Lamiales</taxon>
        <taxon>Scrophulariaceae</taxon>
        <taxon>Buddlejeae</taxon>
        <taxon>Buddleja</taxon>
    </lineage>
</organism>
<dbReference type="PANTHER" id="PTHR33974:SF18">
    <property type="match status" value="1"/>
</dbReference>
<reference evidence="2" key="1">
    <citation type="submission" date="2019-10" db="EMBL/GenBank/DDBJ databases">
        <authorList>
            <person name="Zhang R."/>
            <person name="Pan Y."/>
            <person name="Wang J."/>
            <person name="Ma R."/>
            <person name="Yu S."/>
        </authorList>
    </citation>
    <scope>NUCLEOTIDE SEQUENCE</scope>
    <source>
        <strain evidence="2">LA-IB0</strain>
        <tissue evidence="2">Leaf</tissue>
    </source>
</reference>
<dbReference type="EMBL" id="WHWC01000018">
    <property type="protein sequence ID" value="KAG8365057.1"/>
    <property type="molecule type" value="Genomic_DNA"/>
</dbReference>
<comment type="caution">
    <text evidence="2">The sequence shown here is derived from an EMBL/GenBank/DDBJ whole genome shotgun (WGS) entry which is preliminary data.</text>
</comment>
<proteinExistence type="predicted"/>
<dbReference type="PANTHER" id="PTHR33974">
    <property type="entry name" value="VASCULAR-RELATED UNKNOWN PROTEIN 1-RELATED"/>
    <property type="match status" value="1"/>
</dbReference>
<dbReference type="InterPro" id="IPR039280">
    <property type="entry name" value="VUP"/>
</dbReference>
<evidence type="ECO:0000313" key="2">
    <source>
        <dbReference type="EMBL" id="KAG8365057.1"/>
    </source>
</evidence>
<feature type="region of interest" description="Disordered" evidence="1">
    <location>
        <begin position="71"/>
        <end position="111"/>
    </location>
</feature>
<sequence>MENNSSNSSDAKMADFPEESSWTFYIKGFIYENNDDDQITSFSSDYESPSLISDAASSAVKRFTNEGILGFSNSGKSNNKRNNTCKQNNCKNQKNEVSPIDLDLEDTASSPANSPKICYIDQFMNQKEKVQTDVPEVKRNIFA</sequence>
<keyword evidence="3" id="KW-1185">Reference proteome</keyword>
<dbReference type="AlphaFoldDB" id="A0AAV6WCF5"/>
<protein>
    <submittedName>
        <fullName evidence="2">Uncharacterized protein</fullName>
    </submittedName>
</protein>
<gene>
    <name evidence="2" type="ORF">BUALT_Bualt18G0063400</name>
</gene>